<dbReference type="Pfam" id="PF13614">
    <property type="entry name" value="AAA_31"/>
    <property type="match status" value="1"/>
</dbReference>
<dbReference type="NCBIfam" id="NF010443">
    <property type="entry name" value="PRK13869.1"/>
    <property type="match status" value="1"/>
</dbReference>
<evidence type="ECO:0000259" key="1">
    <source>
        <dbReference type="Pfam" id="PF13614"/>
    </source>
</evidence>
<dbReference type="NCBIfam" id="TIGR03453">
    <property type="entry name" value="partition_RepA"/>
    <property type="match status" value="1"/>
</dbReference>
<dbReference type="InterPro" id="IPR027417">
    <property type="entry name" value="P-loop_NTPase"/>
</dbReference>
<reference evidence="3" key="1">
    <citation type="submission" date="2017-11" db="EMBL/GenBank/DDBJ databases">
        <authorList>
            <person name="Kuznetsova I."/>
            <person name="Sazanova A."/>
            <person name="Chirak E."/>
            <person name="Safronova V."/>
            <person name="Willems A."/>
        </authorList>
    </citation>
    <scope>NUCLEOTIDE SEQUENCE [LARGE SCALE GENOMIC DNA]</scope>
    <source>
        <strain evidence="3">STM 196</strain>
    </source>
</reference>
<dbReference type="SUPFAM" id="SSF52540">
    <property type="entry name" value="P-loop containing nucleoside triphosphate hydrolases"/>
    <property type="match status" value="1"/>
</dbReference>
<evidence type="ECO:0000313" key="2">
    <source>
        <dbReference type="EMBL" id="PSH63347.1"/>
    </source>
</evidence>
<dbReference type="InterPro" id="IPR017818">
    <property type="entry name" value="Plasmid_partition_RepA"/>
</dbReference>
<dbReference type="Gene3D" id="3.40.50.300">
    <property type="entry name" value="P-loop containing nucleotide triphosphate hydrolases"/>
    <property type="match status" value="1"/>
</dbReference>
<dbReference type="PANTHER" id="PTHR13696:SF52">
    <property type="entry name" value="PARA FAMILY PROTEIN CT_582"/>
    <property type="match status" value="1"/>
</dbReference>
<protein>
    <submittedName>
        <fullName evidence="2">Plasmid partitioning protein RepA</fullName>
    </submittedName>
</protein>
<proteinExistence type="predicted"/>
<evidence type="ECO:0000313" key="3">
    <source>
        <dbReference type="Proteomes" id="UP000241444"/>
    </source>
</evidence>
<dbReference type="InterPro" id="IPR050678">
    <property type="entry name" value="DNA_Partitioning_ATPase"/>
</dbReference>
<dbReference type="RefSeq" id="WP_106713621.1">
    <property type="nucleotide sequence ID" value="NZ_PGGO01000025.1"/>
</dbReference>
<dbReference type="CDD" id="cd02042">
    <property type="entry name" value="ParAB_family"/>
    <property type="match status" value="1"/>
</dbReference>
<dbReference type="InterPro" id="IPR025669">
    <property type="entry name" value="AAA_dom"/>
</dbReference>
<organism evidence="2 3">
    <name type="scientific">Phyllobacterium brassicacearum</name>
    <dbReference type="NCBI Taxonomy" id="314235"/>
    <lineage>
        <taxon>Bacteria</taxon>
        <taxon>Pseudomonadati</taxon>
        <taxon>Pseudomonadota</taxon>
        <taxon>Alphaproteobacteria</taxon>
        <taxon>Hyphomicrobiales</taxon>
        <taxon>Phyllobacteriaceae</taxon>
        <taxon>Phyllobacterium</taxon>
    </lineage>
</organism>
<accession>A0A2P7BA59</accession>
<dbReference type="AlphaFoldDB" id="A0A2P7BA59"/>
<feature type="domain" description="AAA" evidence="1">
    <location>
        <begin position="119"/>
        <end position="301"/>
    </location>
</feature>
<gene>
    <name evidence="2" type="primary">repA</name>
    <name evidence="2" type="ORF">CU102_24090</name>
</gene>
<dbReference type="EMBL" id="PGGO01000025">
    <property type="protein sequence ID" value="PSH63347.1"/>
    <property type="molecule type" value="Genomic_DNA"/>
</dbReference>
<dbReference type="PANTHER" id="PTHR13696">
    <property type="entry name" value="P-LOOP CONTAINING NUCLEOSIDE TRIPHOSPHATE HYDROLASE"/>
    <property type="match status" value="1"/>
</dbReference>
<dbReference type="Proteomes" id="UP000241444">
    <property type="component" value="Unassembled WGS sequence"/>
</dbReference>
<comment type="caution">
    <text evidence="2">The sequence shown here is derived from an EMBL/GenBank/DDBJ whole genome shotgun (WGS) entry which is preliminary data.</text>
</comment>
<name>A0A2P7BA59_9HYPH</name>
<keyword evidence="3" id="KW-1185">Reference proteome</keyword>
<dbReference type="OrthoDB" id="9777757at2"/>
<sequence length="401" mass="45116">MNVAPEISFEVDFDEEILEQGELISDKLNMLRIEQFPPNAEKGLRQFASAEVAEFLSVTQNHIKKLHLEGKGPTPSTTPSGRRTYTAAQMLELRHFLDKHGRSDFKRYVPHRRQGESLQVISVVNFKGGSGKTTTTAHLAQYLALTGHRVLAIDLDPQASLSALHGIQPELDKNPSLFEALRYDGDRKSIKEVIRRTNFPGLDIVPANLELQEYEYETPLAASNKSSPEGRMFFTRISTALREVDDRYDVVVIDCPPQLGYLTLTALTASTSVLITVHPQMLDIMSMSQFLLMLGSILKSIKGAGAIVKLKWFRYLVTRYEPTDGPQAQMVGFMQALFNKRMLQHQMVKSTAISDAGITKQTLYEVERNQFIRSTYDRAMESLNAVNGEIVSLVHKAWGRK</sequence>